<protein>
    <submittedName>
        <fullName evidence="1">Uncharacterized protein</fullName>
    </submittedName>
</protein>
<proteinExistence type="predicted"/>
<organism evidence="1 2">
    <name type="scientific">Polaromonas jejuensis</name>
    <dbReference type="NCBI Taxonomy" id="457502"/>
    <lineage>
        <taxon>Bacteria</taxon>
        <taxon>Pseudomonadati</taxon>
        <taxon>Pseudomonadota</taxon>
        <taxon>Betaproteobacteria</taxon>
        <taxon>Burkholderiales</taxon>
        <taxon>Comamonadaceae</taxon>
        <taxon>Polaromonas</taxon>
    </lineage>
</organism>
<gene>
    <name evidence="1" type="ORF">ACFPP7_11880</name>
</gene>
<keyword evidence="2" id="KW-1185">Reference proteome</keyword>
<accession>A0ABW0Q9R9</accession>
<evidence type="ECO:0000313" key="1">
    <source>
        <dbReference type="EMBL" id="MFC5521609.1"/>
    </source>
</evidence>
<dbReference type="RefSeq" id="WP_068834263.1">
    <property type="nucleotide sequence ID" value="NZ_JBHSMX010000018.1"/>
</dbReference>
<sequence length="112" mass="12614">MAYAAYCESFGAIVPAAPSPARLKWRVLDVTVQSLHALLVRRALVNCPGTGILRCIPRQEEHLVRLEIRLPAHRADEVMHRIMTCVPDGEIGHLTLWRCHLQRHGLTHEPGL</sequence>
<evidence type="ECO:0000313" key="2">
    <source>
        <dbReference type="Proteomes" id="UP001596084"/>
    </source>
</evidence>
<comment type="caution">
    <text evidence="1">The sequence shown here is derived from an EMBL/GenBank/DDBJ whole genome shotgun (WGS) entry which is preliminary data.</text>
</comment>
<reference evidence="2" key="1">
    <citation type="journal article" date="2019" name="Int. J. Syst. Evol. Microbiol.">
        <title>The Global Catalogue of Microorganisms (GCM) 10K type strain sequencing project: providing services to taxonomists for standard genome sequencing and annotation.</title>
        <authorList>
            <consortium name="The Broad Institute Genomics Platform"/>
            <consortium name="The Broad Institute Genome Sequencing Center for Infectious Disease"/>
            <person name="Wu L."/>
            <person name="Ma J."/>
        </authorList>
    </citation>
    <scope>NUCLEOTIDE SEQUENCE [LARGE SCALE GENOMIC DNA]</scope>
    <source>
        <strain evidence="2">CGMCC 4.7277</strain>
    </source>
</reference>
<dbReference type="Proteomes" id="UP001596084">
    <property type="component" value="Unassembled WGS sequence"/>
</dbReference>
<dbReference type="EMBL" id="JBHSMX010000018">
    <property type="protein sequence ID" value="MFC5521609.1"/>
    <property type="molecule type" value="Genomic_DNA"/>
</dbReference>
<name>A0ABW0Q9R9_9BURK</name>